<dbReference type="InterPro" id="IPR012495">
    <property type="entry name" value="TadE-like_dom"/>
</dbReference>
<proteinExistence type="predicted"/>
<evidence type="ECO:0000256" key="1">
    <source>
        <dbReference type="SAM" id="Phobius"/>
    </source>
</evidence>
<evidence type="ECO:0000313" key="4">
    <source>
        <dbReference type="Proteomes" id="UP000056968"/>
    </source>
</evidence>
<dbReference type="EMBL" id="CP013264">
    <property type="protein sequence ID" value="ALR20426.1"/>
    <property type="molecule type" value="Genomic_DNA"/>
</dbReference>
<accession>A0A0S3EY87</accession>
<organism evidence="3 4">
    <name type="scientific">Sphingobium baderi</name>
    <dbReference type="NCBI Taxonomy" id="1332080"/>
    <lineage>
        <taxon>Bacteria</taxon>
        <taxon>Pseudomonadati</taxon>
        <taxon>Pseudomonadota</taxon>
        <taxon>Alphaproteobacteria</taxon>
        <taxon>Sphingomonadales</taxon>
        <taxon>Sphingomonadaceae</taxon>
        <taxon>Sphingobium</taxon>
    </lineage>
</organism>
<dbReference type="Proteomes" id="UP000056968">
    <property type="component" value="Chromosome"/>
</dbReference>
<evidence type="ECO:0000259" key="2">
    <source>
        <dbReference type="Pfam" id="PF07811"/>
    </source>
</evidence>
<protein>
    <recommendedName>
        <fullName evidence="2">TadE-like domain-containing protein</fullName>
    </recommendedName>
</protein>
<reference evidence="3 4" key="1">
    <citation type="submission" date="2015-11" db="EMBL/GenBank/DDBJ databases">
        <title>A Two-component Flavoprotein Monooxygenase System MeaXY Responsible for para-Hydroxylation of 2-Methyl-6-ethylaniline and 2,6-Diethylaniline in Sphingobium baderi DE-13.</title>
        <authorList>
            <person name="Cheng M."/>
            <person name="Meng Q."/>
            <person name="Yang Y."/>
            <person name="Chu C."/>
            <person name="Yan X."/>
            <person name="He J."/>
            <person name="Li S."/>
        </authorList>
    </citation>
    <scope>NUCLEOTIDE SEQUENCE [LARGE SCALE GENOMIC DNA]</scope>
    <source>
        <strain evidence="3 4">DE-13</strain>
    </source>
</reference>
<dbReference type="Pfam" id="PF07811">
    <property type="entry name" value="TadE"/>
    <property type="match status" value="1"/>
</dbReference>
<feature type="transmembrane region" description="Helical" evidence="1">
    <location>
        <begin position="20"/>
        <end position="39"/>
    </location>
</feature>
<dbReference type="OrthoDB" id="7449015at2"/>
<keyword evidence="1" id="KW-0812">Transmembrane</keyword>
<keyword evidence="1" id="KW-1133">Transmembrane helix</keyword>
<dbReference type="STRING" id="1332080.ATN00_09000"/>
<gene>
    <name evidence="3" type="ORF">ATN00_09000</name>
</gene>
<feature type="domain" description="TadE-like" evidence="2">
    <location>
        <begin position="11"/>
        <end position="53"/>
    </location>
</feature>
<keyword evidence="1" id="KW-0472">Membrane</keyword>
<dbReference type="RefSeq" id="WP_062064077.1">
    <property type="nucleotide sequence ID" value="NZ_CP013264.1"/>
</dbReference>
<evidence type="ECO:0000313" key="3">
    <source>
        <dbReference type="EMBL" id="ALR20426.1"/>
    </source>
</evidence>
<name>A0A0S3EY87_9SPHN</name>
<sequence>MWTGLLNKQSGTAAAEMALVTPLLIILMFGSVELGNYFLSEHVVVKAVRDGARYAGRLGFSNYSCSSASTENTPGGSVVANTRNLVRTGQVTGGTSRLAGWTSDESISVTYDCVDSASTNPSNPIYSGIYSGMTYIPVVKVAIVTSGEHRLKYNSLFNDLGFAGSTLYLSASSQSAVMGL</sequence>
<keyword evidence="4" id="KW-1185">Reference proteome</keyword>
<dbReference type="AlphaFoldDB" id="A0A0S3EY87"/>
<dbReference type="KEGG" id="sbd:ATN00_09000"/>